<evidence type="ECO:0000256" key="3">
    <source>
        <dbReference type="ARBA" id="ARBA00023082"/>
    </source>
</evidence>
<dbReference type="InterPro" id="IPR014284">
    <property type="entry name" value="RNA_pol_sigma-70_dom"/>
</dbReference>
<protein>
    <submittedName>
        <fullName evidence="8">Sigma-70 family RNA polymerase sigma factor</fullName>
    </submittedName>
</protein>
<keyword evidence="2" id="KW-0805">Transcription regulation</keyword>
<keyword evidence="5" id="KW-0804">Transcription</keyword>
<dbReference type="Pfam" id="PF04545">
    <property type="entry name" value="Sigma70_r4"/>
    <property type="match status" value="1"/>
</dbReference>
<reference evidence="8 9" key="1">
    <citation type="submission" date="2020-10" db="EMBL/GenBank/DDBJ databases">
        <title>Connecting structure to function with the recovery of over 1000 high-quality activated sludge metagenome-assembled genomes encoding full-length rRNA genes using long-read sequencing.</title>
        <authorList>
            <person name="Singleton C.M."/>
            <person name="Petriglieri F."/>
            <person name="Kristensen J.M."/>
            <person name="Kirkegaard R.H."/>
            <person name="Michaelsen T.Y."/>
            <person name="Andersen M.H."/>
            <person name="Karst S.M."/>
            <person name="Dueholm M.S."/>
            <person name="Nielsen P.H."/>
            <person name="Albertsen M."/>
        </authorList>
    </citation>
    <scope>NUCLEOTIDE SEQUENCE [LARGE SCALE GENOMIC DNA]</scope>
    <source>
        <strain evidence="8">Ribe_18-Q3-R11-54_MAXAC.273</strain>
    </source>
</reference>
<evidence type="ECO:0000313" key="9">
    <source>
        <dbReference type="Proteomes" id="UP000808337"/>
    </source>
</evidence>
<dbReference type="SUPFAM" id="SSF88659">
    <property type="entry name" value="Sigma3 and sigma4 domains of RNA polymerase sigma factors"/>
    <property type="match status" value="1"/>
</dbReference>
<dbReference type="GO" id="GO:0003677">
    <property type="term" value="F:DNA binding"/>
    <property type="evidence" value="ECO:0007669"/>
    <property type="project" value="UniProtKB-KW"/>
</dbReference>
<dbReference type="CDD" id="cd06171">
    <property type="entry name" value="Sigma70_r4"/>
    <property type="match status" value="1"/>
</dbReference>
<dbReference type="EMBL" id="JADKGY010000006">
    <property type="protein sequence ID" value="MBK9982760.1"/>
    <property type="molecule type" value="Genomic_DNA"/>
</dbReference>
<keyword evidence="3" id="KW-0731">Sigma factor</keyword>
<dbReference type="Gene3D" id="1.10.1740.10">
    <property type="match status" value="1"/>
</dbReference>
<evidence type="ECO:0000256" key="4">
    <source>
        <dbReference type="ARBA" id="ARBA00023125"/>
    </source>
</evidence>
<dbReference type="InterPro" id="IPR039425">
    <property type="entry name" value="RNA_pol_sigma-70-like"/>
</dbReference>
<dbReference type="InterPro" id="IPR013324">
    <property type="entry name" value="RNA_pol_sigma_r3/r4-like"/>
</dbReference>
<evidence type="ECO:0000256" key="2">
    <source>
        <dbReference type="ARBA" id="ARBA00023015"/>
    </source>
</evidence>
<accession>A0A9D7SW28</accession>
<dbReference type="Proteomes" id="UP000808337">
    <property type="component" value="Unassembled WGS sequence"/>
</dbReference>
<feature type="domain" description="RNA polymerase sigma-70 region 4" evidence="7">
    <location>
        <begin position="139"/>
        <end position="188"/>
    </location>
</feature>
<proteinExistence type="inferred from homology"/>
<sequence length="213" mass="24652">MPYALCYFILKFTAQKEQNIYQEDIILLIKERREKGMSLLYDHYSDSLFGIINRILGDAQLAEDALQKSFLKIWQNIEGYDAAKASLFTWMSVIARNTALDQKRLKTFQAKQKTVSVDEIVYRPGSSTPDGDSIDAKRLLANLDENNRIVLEYAYLKGYTQQEISDELNIPLGTVKTRLRKAISILREELKNEKKYFLDGPGLRSLLLFIKWI</sequence>
<dbReference type="PANTHER" id="PTHR43133:SF62">
    <property type="entry name" value="RNA POLYMERASE SIGMA FACTOR SIGZ"/>
    <property type="match status" value="1"/>
</dbReference>
<dbReference type="AlphaFoldDB" id="A0A9D7SW28"/>
<dbReference type="InterPro" id="IPR007627">
    <property type="entry name" value="RNA_pol_sigma70_r2"/>
</dbReference>
<dbReference type="NCBIfam" id="TIGR02937">
    <property type="entry name" value="sigma70-ECF"/>
    <property type="match status" value="1"/>
</dbReference>
<name>A0A9D7SW28_9BACT</name>
<dbReference type="GO" id="GO:0006352">
    <property type="term" value="P:DNA-templated transcription initiation"/>
    <property type="evidence" value="ECO:0007669"/>
    <property type="project" value="InterPro"/>
</dbReference>
<dbReference type="InterPro" id="IPR013325">
    <property type="entry name" value="RNA_pol_sigma_r2"/>
</dbReference>
<organism evidence="8 9">
    <name type="scientific">Candidatus Opimibacter skivensis</name>
    <dbReference type="NCBI Taxonomy" id="2982028"/>
    <lineage>
        <taxon>Bacteria</taxon>
        <taxon>Pseudomonadati</taxon>
        <taxon>Bacteroidota</taxon>
        <taxon>Saprospiria</taxon>
        <taxon>Saprospirales</taxon>
        <taxon>Saprospiraceae</taxon>
        <taxon>Candidatus Opimibacter</taxon>
    </lineage>
</organism>
<dbReference type="SUPFAM" id="SSF88946">
    <property type="entry name" value="Sigma2 domain of RNA polymerase sigma factors"/>
    <property type="match status" value="1"/>
</dbReference>
<feature type="domain" description="RNA polymerase sigma-70 region 2" evidence="6">
    <location>
        <begin position="40"/>
        <end position="104"/>
    </location>
</feature>
<keyword evidence="4" id="KW-0238">DNA-binding</keyword>
<evidence type="ECO:0000259" key="7">
    <source>
        <dbReference type="Pfam" id="PF04545"/>
    </source>
</evidence>
<dbReference type="Gene3D" id="1.10.10.10">
    <property type="entry name" value="Winged helix-like DNA-binding domain superfamily/Winged helix DNA-binding domain"/>
    <property type="match status" value="1"/>
</dbReference>
<dbReference type="PANTHER" id="PTHR43133">
    <property type="entry name" value="RNA POLYMERASE ECF-TYPE SIGMA FACTO"/>
    <property type="match status" value="1"/>
</dbReference>
<evidence type="ECO:0000256" key="5">
    <source>
        <dbReference type="ARBA" id="ARBA00023163"/>
    </source>
</evidence>
<gene>
    <name evidence="8" type="ORF">IPP15_10105</name>
</gene>
<comment type="similarity">
    <text evidence="1">Belongs to the sigma-70 factor family. ECF subfamily.</text>
</comment>
<dbReference type="GO" id="GO:0016987">
    <property type="term" value="F:sigma factor activity"/>
    <property type="evidence" value="ECO:0007669"/>
    <property type="project" value="UniProtKB-KW"/>
</dbReference>
<dbReference type="InterPro" id="IPR036388">
    <property type="entry name" value="WH-like_DNA-bd_sf"/>
</dbReference>
<dbReference type="InterPro" id="IPR007630">
    <property type="entry name" value="RNA_pol_sigma70_r4"/>
</dbReference>
<evidence type="ECO:0000313" key="8">
    <source>
        <dbReference type="EMBL" id="MBK9982760.1"/>
    </source>
</evidence>
<dbReference type="Pfam" id="PF04542">
    <property type="entry name" value="Sigma70_r2"/>
    <property type="match status" value="1"/>
</dbReference>
<evidence type="ECO:0000256" key="1">
    <source>
        <dbReference type="ARBA" id="ARBA00010641"/>
    </source>
</evidence>
<comment type="caution">
    <text evidence="8">The sequence shown here is derived from an EMBL/GenBank/DDBJ whole genome shotgun (WGS) entry which is preliminary data.</text>
</comment>
<evidence type="ECO:0000259" key="6">
    <source>
        <dbReference type="Pfam" id="PF04542"/>
    </source>
</evidence>